<reference evidence="5 6" key="1">
    <citation type="submission" date="2019-04" db="EMBL/GenBank/DDBJ databases">
        <authorList>
            <consortium name="Wellcome Sanger Institute Data Sharing"/>
        </authorList>
    </citation>
    <scope>NUCLEOTIDE SEQUENCE [LARGE SCALE GENOMIC DNA]</scope>
</reference>
<dbReference type="Gene3D" id="6.10.250.2420">
    <property type="match status" value="1"/>
</dbReference>
<dbReference type="Gene3D" id="1.20.5.340">
    <property type="match status" value="1"/>
</dbReference>
<dbReference type="PANTHER" id="PTHR46349:SF2">
    <property type="entry name" value="CINGULIN-LIKE PROTEIN 1"/>
    <property type="match status" value="1"/>
</dbReference>
<dbReference type="GeneTree" id="ENSGT00940000154489"/>
<evidence type="ECO:0000313" key="6">
    <source>
        <dbReference type="Proteomes" id="UP000694397"/>
    </source>
</evidence>
<dbReference type="GO" id="GO:0150105">
    <property type="term" value="P:protein localization to cell-cell junction"/>
    <property type="evidence" value="ECO:0007669"/>
    <property type="project" value="TreeGrafter"/>
</dbReference>
<feature type="domain" description="Myosin tail" evidence="4">
    <location>
        <begin position="261"/>
        <end position="604"/>
    </location>
</feature>
<dbReference type="GO" id="GO:0016459">
    <property type="term" value="C:myosin complex"/>
    <property type="evidence" value="ECO:0007669"/>
    <property type="project" value="InterPro"/>
</dbReference>
<dbReference type="Ensembl" id="ENSSFOT00015083012.1">
    <property type="protein sequence ID" value="ENSSFOP00015074847.1"/>
    <property type="gene ID" value="ENSSFOG00015024097.2"/>
</dbReference>
<protein>
    <submittedName>
        <fullName evidence="5">Cingulin like 1</fullName>
    </submittedName>
</protein>
<dbReference type="Proteomes" id="UP000694397">
    <property type="component" value="Chromosome 11"/>
</dbReference>
<dbReference type="InterPro" id="IPR002928">
    <property type="entry name" value="Myosin_tail"/>
</dbReference>
<dbReference type="Pfam" id="PF01576">
    <property type="entry name" value="Myosin_tail_1"/>
    <property type="match status" value="1"/>
</dbReference>
<gene>
    <name evidence="5" type="primary">CGNL1</name>
    <name evidence="5" type="synonym">cgnl1</name>
</gene>
<evidence type="ECO:0000313" key="5">
    <source>
        <dbReference type="Ensembl" id="ENSSFOP00015074847.1"/>
    </source>
</evidence>
<feature type="coiled-coil region" evidence="2">
    <location>
        <begin position="252"/>
        <end position="336"/>
    </location>
</feature>
<name>A0A8C9WJR2_SCLFO</name>
<sequence length="650" mass="76667">MLDVFVFQKQASLADARAKAGSEKKDLQKELTKSQEECARLQKQLAKVEEELHNTTEELFQVKMEMEKYQTEIRDLQDQLSEMHDELDGAKRGEAEHGEKEAIFEDMRQLKLDFQDLLQVKEEQEEVLRRRERELTALKGALKEEVATHDQEVDTLREQYEQEIRKLLASLEDAKQVLGEESEAERLALETDRLRRRAQELENEVAKLNRIVDEAKLQENLQLLKKSTRRASIMASIMTIALISSVTSSVPCLTLQRNLTKLTQDHKELNERLKEERVQKEQFQRTKNEIEDERRLLDHTVEKLQKEIVEASQNSTQELQVQIDEYKEKNRKELTELRRQLHDRSVELESSRMAARKLEEEVCHMEEDLRQCKKERDEAILREKRLDQKVYDLEVELETVSHSKDGKPRHVKVLEDRISQLEMDLEEERNSADLLMDRIDQGREQVEQMRSELLQERAARQDLECDKIALERQNKDLKSRVAHLEGSQKSNKESLVSQLESRIQELEERLEAEERDRANLQLVNRRLERKVKEMMMQVDDEHLSLQDQKDQLNLRLKALKRQMSEAEEEIERLEHGKKKLQRELEEQTEANEQLQGQLKALRNEMRRKTASAAPLNDLVDRDDDDDVSTDREVYYRSASGYKRSSQDTTS</sequence>
<evidence type="ECO:0000259" key="4">
    <source>
        <dbReference type="Pfam" id="PF01576"/>
    </source>
</evidence>
<proteinExistence type="predicted"/>
<evidence type="ECO:0000256" key="1">
    <source>
        <dbReference type="ARBA" id="ARBA00023054"/>
    </source>
</evidence>
<dbReference type="Gene3D" id="6.10.250.3110">
    <property type="match status" value="1"/>
</dbReference>
<feature type="coiled-coil region" evidence="2">
    <location>
        <begin position="17"/>
        <end position="218"/>
    </location>
</feature>
<evidence type="ECO:0000256" key="3">
    <source>
        <dbReference type="SAM" id="MobiDB-lite"/>
    </source>
</evidence>
<reference evidence="5" key="3">
    <citation type="submission" date="2025-09" db="UniProtKB">
        <authorList>
            <consortium name="Ensembl"/>
        </authorList>
    </citation>
    <scope>IDENTIFICATION</scope>
</reference>
<dbReference type="AlphaFoldDB" id="A0A8C9WJR2"/>
<dbReference type="PANTHER" id="PTHR46349">
    <property type="entry name" value="CINGULIN-LIKE PROTEIN 1-RELATED"/>
    <property type="match status" value="1"/>
</dbReference>
<keyword evidence="6" id="KW-1185">Reference proteome</keyword>
<keyword evidence="1 2" id="KW-0175">Coiled coil</keyword>
<reference evidence="5" key="2">
    <citation type="submission" date="2025-08" db="UniProtKB">
        <authorList>
            <consortium name="Ensembl"/>
        </authorList>
    </citation>
    <scope>IDENTIFICATION</scope>
</reference>
<accession>A0A8C9WJR2</accession>
<feature type="region of interest" description="Disordered" evidence="3">
    <location>
        <begin position="567"/>
        <end position="650"/>
    </location>
</feature>
<organism evidence="5 6">
    <name type="scientific">Scleropages formosus</name>
    <name type="common">Asian bonytongue</name>
    <name type="synonym">Osteoglossum formosum</name>
    <dbReference type="NCBI Taxonomy" id="113540"/>
    <lineage>
        <taxon>Eukaryota</taxon>
        <taxon>Metazoa</taxon>
        <taxon>Chordata</taxon>
        <taxon>Craniata</taxon>
        <taxon>Vertebrata</taxon>
        <taxon>Euteleostomi</taxon>
        <taxon>Actinopterygii</taxon>
        <taxon>Neopterygii</taxon>
        <taxon>Teleostei</taxon>
        <taxon>Osteoglossocephala</taxon>
        <taxon>Osteoglossomorpha</taxon>
        <taxon>Osteoglossiformes</taxon>
        <taxon>Osteoglossidae</taxon>
        <taxon>Scleropages</taxon>
    </lineage>
</organism>
<evidence type="ECO:0000256" key="2">
    <source>
        <dbReference type="SAM" id="Coils"/>
    </source>
</evidence>
<dbReference type="GO" id="GO:0005923">
    <property type="term" value="C:bicellular tight junction"/>
    <property type="evidence" value="ECO:0007669"/>
    <property type="project" value="TreeGrafter"/>
</dbReference>